<evidence type="ECO:0000256" key="3">
    <source>
        <dbReference type="ARBA" id="ARBA00022475"/>
    </source>
</evidence>
<feature type="transmembrane region" description="Helical" evidence="9">
    <location>
        <begin position="43"/>
        <end position="61"/>
    </location>
</feature>
<evidence type="ECO:0000256" key="4">
    <source>
        <dbReference type="ARBA" id="ARBA00022519"/>
    </source>
</evidence>
<evidence type="ECO:0000259" key="10">
    <source>
        <dbReference type="Pfam" id="PF04290"/>
    </source>
</evidence>
<keyword evidence="3" id="KW-1003">Cell membrane</keyword>
<dbReference type="AlphaFoldDB" id="A0A379DB42"/>
<gene>
    <name evidence="11" type="ORF">NCTC11088_00923</name>
</gene>
<keyword evidence="6 9" id="KW-1133">Transmembrane helix</keyword>
<comment type="subcellular location">
    <subcellularLocation>
        <location evidence="1">Cell inner membrane</location>
        <topology evidence="1">Multi-pass membrane protein</topology>
    </subcellularLocation>
</comment>
<keyword evidence="5 9" id="KW-0812">Transmembrane</keyword>
<accession>A0A379DB42</accession>
<evidence type="ECO:0000256" key="7">
    <source>
        <dbReference type="ARBA" id="ARBA00023136"/>
    </source>
</evidence>
<evidence type="ECO:0000313" key="12">
    <source>
        <dbReference type="Proteomes" id="UP000254777"/>
    </source>
</evidence>
<dbReference type="GO" id="GO:0015740">
    <property type="term" value="P:C4-dicarboxylate transport"/>
    <property type="evidence" value="ECO:0007669"/>
    <property type="project" value="TreeGrafter"/>
</dbReference>
<dbReference type="PANTHER" id="PTHR35011:SF2">
    <property type="entry name" value="2,3-DIKETO-L-GULONATE TRAP TRANSPORTER SMALL PERMEASE PROTEIN YIAM"/>
    <property type="match status" value="1"/>
</dbReference>
<dbReference type="GO" id="GO:0022857">
    <property type="term" value="F:transmembrane transporter activity"/>
    <property type="evidence" value="ECO:0007669"/>
    <property type="project" value="TreeGrafter"/>
</dbReference>
<feature type="transmembrane region" description="Helical" evidence="9">
    <location>
        <begin position="7"/>
        <end position="28"/>
    </location>
</feature>
<name>A0A379DB42_9FIRM</name>
<evidence type="ECO:0000256" key="2">
    <source>
        <dbReference type="ARBA" id="ARBA00022448"/>
    </source>
</evidence>
<evidence type="ECO:0000256" key="5">
    <source>
        <dbReference type="ARBA" id="ARBA00022692"/>
    </source>
</evidence>
<dbReference type="PANTHER" id="PTHR35011">
    <property type="entry name" value="2,3-DIKETO-L-GULONATE TRAP TRANSPORTER SMALL PERMEASE PROTEIN YIAM"/>
    <property type="match status" value="1"/>
</dbReference>
<sequence>MKILDKIIQLIMIVSTIVLSITTFYQVIMRFILKLPVPWGQDVIRLSFIWLCLTGGAYCLKTGDHLNIDLIFSFISEKKQKILYILINLVLMIFFIFLIVYGVQFTLTGTTQKAPYTNWPMYIYYTAIQFNAIYLIMYNIQNIFKLLKDLKEEDNK</sequence>
<organism evidence="11 12">
    <name type="scientific">Peptoniphilus indolicus</name>
    <dbReference type="NCBI Taxonomy" id="33030"/>
    <lineage>
        <taxon>Bacteria</taxon>
        <taxon>Bacillati</taxon>
        <taxon>Bacillota</taxon>
        <taxon>Tissierellia</taxon>
        <taxon>Tissierellales</taxon>
        <taxon>Peptoniphilaceae</taxon>
        <taxon>Peptoniphilus</taxon>
    </lineage>
</organism>
<dbReference type="RefSeq" id="WP_004820475.1">
    <property type="nucleotide sequence ID" value="NZ_UGTH01000001.1"/>
</dbReference>
<evidence type="ECO:0000256" key="8">
    <source>
        <dbReference type="ARBA" id="ARBA00038436"/>
    </source>
</evidence>
<protein>
    <submittedName>
        <fullName evidence="11">2,3-diketo-L-gulonate TRAP transporter small permease protein YiaM</fullName>
    </submittedName>
</protein>
<proteinExistence type="inferred from homology"/>
<reference evidence="11 12" key="1">
    <citation type="submission" date="2018-06" db="EMBL/GenBank/DDBJ databases">
        <authorList>
            <consortium name="Pathogen Informatics"/>
            <person name="Doyle S."/>
        </authorList>
    </citation>
    <scope>NUCLEOTIDE SEQUENCE [LARGE SCALE GENOMIC DNA]</scope>
    <source>
        <strain evidence="11 12">NCTC11088</strain>
    </source>
</reference>
<evidence type="ECO:0000256" key="6">
    <source>
        <dbReference type="ARBA" id="ARBA00022989"/>
    </source>
</evidence>
<keyword evidence="4" id="KW-0997">Cell inner membrane</keyword>
<dbReference type="InterPro" id="IPR055348">
    <property type="entry name" value="DctQ"/>
</dbReference>
<feature type="transmembrane region" description="Helical" evidence="9">
    <location>
        <begin position="82"/>
        <end position="102"/>
    </location>
</feature>
<dbReference type="Pfam" id="PF04290">
    <property type="entry name" value="DctQ"/>
    <property type="match status" value="1"/>
</dbReference>
<evidence type="ECO:0000256" key="1">
    <source>
        <dbReference type="ARBA" id="ARBA00004429"/>
    </source>
</evidence>
<keyword evidence="2" id="KW-0813">Transport</keyword>
<dbReference type="EMBL" id="UGTH01000001">
    <property type="protein sequence ID" value="SUB75137.1"/>
    <property type="molecule type" value="Genomic_DNA"/>
</dbReference>
<dbReference type="GO" id="GO:0005886">
    <property type="term" value="C:plasma membrane"/>
    <property type="evidence" value="ECO:0007669"/>
    <property type="project" value="UniProtKB-SubCell"/>
</dbReference>
<evidence type="ECO:0000256" key="9">
    <source>
        <dbReference type="SAM" id="Phobius"/>
    </source>
</evidence>
<feature type="transmembrane region" description="Helical" evidence="9">
    <location>
        <begin position="122"/>
        <end position="140"/>
    </location>
</feature>
<comment type="similarity">
    <text evidence="8">Belongs to the TRAP transporter small permease family.</text>
</comment>
<evidence type="ECO:0000313" key="11">
    <source>
        <dbReference type="EMBL" id="SUB75137.1"/>
    </source>
</evidence>
<dbReference type="Proteomes" id="UP000254777">
    <property type="component" value="Unassembled WGS sequence"/>
</dbReference>
<dbReference type="InterPro" id="IPR007387">
    <property type="entry name" value="TRAP_DctQ"/>
</dbReference>
<feature type="domain" description="Tripartite ATP-independent periplasmic transporters DctQ component" evidence="10">
    <location>
        <begin position="20"/>
        <end position="148"/>
    </location>
</feature>
<keyword evidence="7 9" id="KW-0472">Membrane</keyword>